<evidence type="ECO:0000313" key="1">
    <source>
        <dbReference type="EMBL" id="MFC6724588.1"/>
    </source>
</evidence>
<proteinExistence type="predicted"/>
<evidence type="ECO:0008006" key="3">
    <source>
        <dbReference type="Google" id="ProtNLM"/>
    </source>
</evidence>
<keyword evidence="2" id="KW-1185">Reference proteome</keyword>
<comment type="caution">
    <text evidence="1">The sequence shown here is derived from an EMBL/GenBank/DDBJ whole genome shotgun (WGS) entry which is preliminary data.</text>
</comment>
<accession>A0ABD5S098</accession>
<dbReference type="Proteomes" id="UP001596328">
    <property type="component" value="Unassembled WGS sequence"/>
</dbReference>
<sequence length="61" mass="7009">MSHGRDKCSRARRRTAGIHERARFLGRDPPRAEVRYVADDAELTLVLNDSLTVVESERTDR</sequence>
<protein>
    <recommendedName>
        <fullName evidence="3">Halobacterial output domain-containing protein</fullName>
    </recommendedName>
</protein>
<organism evidence="1 2">
    <name type="scientific">Halobium palmae</name>
    <dbReference type="NCBI Taxonomy" id="1776492"/>
    <lineage>
        <taxon>Archaea</taxon>
        <taxon>Methanobacteriati</taxon>
        <taxon>Methanobacteriota</taxon>
        <taxon>Stenosarchaea group</taxon>
        <taxon>Halobacteria</taxon>
        <taxon>Halobacteriales</taxon>
        <taxon>Haloferacaceae</taxon>
        <taxon>Halobium</taxon>
    </lineage>
</organism>
<name>A0ABD5S098_9EURY</name>
<reference evidence="1 2" key="1">
    <citation type="journal article" date="2019" name="Int. J. Syst. Evol. Microbiol.">
        <title>The Global Catalogue of Microorganisms (GCM) 10K type strain sequencing project: providing services to taxonomists for standard genome sequencing and annotation.</title>
        <authorList>
            <consortium name="The Broad Institute Genomics Platform"/>
            <consortium name="The Broad Institute Genome Sequencing Center for Infectious Disease"/>
            <person name="Wu L."/>
            <person name="Ma J."/>
        </authorList>
    </citation>
    <scope>NUCLEOTIDE SEQUENCE [LARGE SCALE GENOMIC DNA]</scope>
    <source>
        <strain evidence="1 2">NBRC 111368</strain>
    </source>
</reference>
<evidence type="ECO:0000313" key="2">
    <source>
        <dbReference type="Proteomes" id="UP001596328"/>
    </source>
</evidence>
<dbReference type="EMBL" id="JBHSWU010000222">
    <property type="protein sequence ID" value="MFC6724588.1"/>
    <property type="molecule type" value="Genomic_DNA"/>
</dbReference>
<gene>
    <name evidence="1" type="ORF">ACFQE1_09415</name>
</gene>
<dbReference type="AlphaFoldDB" id="A0ABD5S098"/>